<evidence type="ECO:0000313" key="2">
    <source>
        <dbReference type="Proteomes" id="UP000784294"/>
    </source>
</evidence>
<feature type="non-terminal residue" evidence="1">
    <location>
        <position position="1"/>
    </location>
</feature>
<proteinExistence type="predicted"/>
<reference evidence="1" key="1">
    <citation type="submission" date="2018-11" db="EMBL/GenBank/DDBJ databases">
        <authorList>
            <consortium name="Pathogen Informatics"/>
        </authorList>
    </citation>
    <scope>NUCLEOTIDE SEQUENCE</scope>
</reference>
<accession>A0A448WYI6</accession>
<dbReference type="EMBL" id="CAAALY010061524">
    <property type="protein sequence ID" value="VEL23366.1"/>
    <property type="molecule type" value="Genomic_DNA"/>
</dbReference>
<comment type="caution">
    <text evidence="1">The sequence shown here is derived from an EMBL/GenBank/DDBJ whole genome shotgun (WGS) entry which is preliminary data.</text>
</comment>
<name>A0A448WYI6_9PLAT</name>
<organism evidence="1 2">
    <name type="scientific">Protopolystoma xenopodis</name>
    <dbReference type="NCBI Taxonomy" id="117903"/>
    <lineage>
        <taxon>Eukaryota</taxon>
        <taxon>Metazoa</taxon>
        <taxon>Spiralia</taxon>
        <taxon>Lophotrochozoa</taxon>
        <taxon>Platyhelminthes</taxon>
        <taxon>Monogenea</taxon>
        <taxon>Polyopisthocotylea</taxon>
        <taxon>Polystomatidea</taxon>
        <taxon>Polystomatidae</taxon>
        <taxon>Protopolystoma</taxon>
    </lineage>
</organism>
<gene>
    <name evidence="1" type="ORF">PXEA_LOCUS16806</name>
</gene>
<evidence type="ECO:0000313" key="1">
    <source>
        <dbReference type="EMBL" id="VEL23366.1"/>
    </source>
</evidence>
<protein>
    <submittedName>
        <fullName evidence="1">Uncharacterized protein</fullName>
    </submittedName>
</protein>
<dbReference type="Proteomes" id="UP000784294">
    <property type="component" value="Unassembled WGS sequence"/>
</dbReference>
<sequence>LSHFNLLHFTIITSCSPPSTPVRCPGVQVQQSNCHYQLLDRANGTPVKHWSENGMVFLVPDWPEDVTSLGLEASNHTGLAAYFSQVHPVPTGHRVGPPADPADAPGLQAQAARGGNRSGDQPRFYEPFVAARAESAAWPRSARRQRYAAELPWGTEASEATPPPPSSLTPTLGLRFDQLYYLYFRVSCYDRDKRNTSPRLTFQQSFYVYIAIANGTLHPPRTSPLTTPTLAASFDPLLEPCHSAASGVPAKQGRAREVQKNEKICSVVWLDSAHASCYWLD</sequence>
<dbReference type="AlphaFoldDB" id="A0A448WYI6"/>
<keyword evidence="2" id="KW-1185">Reference proteome</keyword>